<dbReference type="EMBL" id="CP013278">
    <property type="protein sequence ID" value="AND28591.1"/>
    <property type="molecule type" value="Genomic_DNA"/>
</dbReference>
<proteinExistence type="predicted"/>
<gene>
    <name evidence="1" type="ORF">ATN07_33315</name>
</gene>
<dbReference type="AlphaFoldDB" id="A0A161JR84"/>
<accession>A0A161JR84</accession>
<geneLocation type="plasmid" evidence="1">
    <name>pAM65-52-3-235K</name>
</geneLocation>
<reference evidence="1" key="1">
    <citation type="journal article" date="2017" name="Res. Microbiol.">
        <title>Comparative genomics of extrachromosomal elements in Bacillus thuringiensis subsp. israelensis.</title>
        <authorList>
            <person name="Bolotin A."/>
            <person name="Gillis A."/>
            <person name="Sanchis V."/>
            <person name="Nielsen-LeRoux C."/>
            <person name="Mahillon J."/>
            <person name="Lereclus D."/>
            <person name="Sorokin A."/>
        </authorList>
    </citation>
    <scope>NUCLEOTIDE SEQUENCE</scope>
    <source>
        <strain evidence="1">AM65-52</strain>
        <plasmid evidence="1">pAM65-52-3-235K</plasmid>
    </source>
</reference>
<protein>
    <submittedName>
        <fullName evidence="1">Uncharacterized protein</fullName>
    </submittedName>
</protein>
<name>A0A161JR84_BACTI</name>
<organism evidence="1">
    <name type="scientific">Bacillus thuringiensis subsp. israelensis</name>
    <dbReference type="NCBI Taxonomy" id="1430"/>
    <lineage>
        <taxon>Bacteria</taxon>
        <taxon>Bacillati</taxon>
        <taxon>Bacillota</taxon>
        <taxon>Bacilli</taxon>
        <taxon>Bacillales</taxon>
        <taxon>Bacillaceae</taxon>
        <taxon>Bacillus</taxon>
        <taxon>Bacillus cereus group</taxon>
    </lineage>
</organism>
<dbReference type="PATRIC" id="fig|1430.6.peg.2042"/>
<dbReference type="RefSeq" id="WP_000483063.1">
    <property type="nucleotide sequence ID" value="NZ_CP013278.1"/>
</dbReference>
<evidence type="ECO:0000313" key="1">
    <source>
        <dbReference type="EMBL" id="AND28591.1"/>
    </source>
</evidence>
<sequence>MFNQKEIELWEQEQAEKESSRYCTTKNTRLFDPKRERLFKARKRCVLKWFWGVETKDNRKEWQTHIRAVNKQRGFGEDAYHPTKHEYHTGGYLTW</sequence>
<keyword evidence="1" id="KW-0614">Plasmid</keyword>